<evidence type="ECO:0000256" key="1">
    <source>
        <dbReference type="SAM" id="Phobius"/>
    </source>
</evidence>
<feature type="transmembrane region" description="Helical" evidence="1">
    <location>
        <begin position="5"/>
        <end position="21"/>
    </location>
</feature>
<keyword evidence="1" id="KW-1133">Transmembrane helix</keyword>
<organism evidence="2">
    <name type="scientific">viral metagenome</name>
    <dbReference type="NCBI Taxonomy" id="1070528"/>
    <lineage>
        <taxon>unclassified sequences</taxon>
        <taxon>metagenomes</taxon>
        <taxon>organismal metagenomes</taxon>
    </lineage>
</organism>
<sequence>MYIYYFHLLFLPLLVYVGLMKNKSPDWTYSLLLGVGVLGILYHFFKILSVELQPKEKRDQLRKQHANHEHHDHGH</sequence>
<accession>A0A6C0FC78</accession>
<reference evidence="2" key="1">
    <citation type="journal article" date="2020" name="Nature">
        <title>Giant virus diversity and host interactions through global metagenomics.</title>
        <authorList>
            <person name="Schulz F."/>
            <person name="Roux S."/>
            <person name="Paez-Espino D."/>
            <person name="Jungbluth S."/>
            <person name="Walsh D.A."/>
            <person name="Denef V.J."/>
            <person name="McMahon K.D."/>
            <person name="Konstantinidis K.T."/>
            <person name="Eloe-Fadrosh E.A."/>
            <person name="Kyrpides N.C."/>
            <person name="Woyke T."/>
        </authorList>
    </citation>
    <scope>NUCLEOTIDE SEQUENCE</scope>
    <source>
        <strain evidence="2">GVMAG-S-ERX556106-38</strain>
    </source>
</reference>
<dbReference type="EMBL" id="MN738832">
    <property type="protein sequence ID" value="QHT38634.1"/>
    <property type="molecule type" value="Genomic_DNA"/>
</dbReference>
<keyword evidence="1" id="KW-0472">Membrane</keyword>
<keyword evidence="1" id="KW-0812">Transmembrane</keyword>
<proteinExistence type="predicted"/>
<protein>
    <submittedName>
        <fullName evidence="2">Uncharacterized protein</fullName>
    </submittedName>
</protein>
<dbReference type="AlphaFoldDB" id="A0A6C0FC78"/>
<evidence type="ECO:0000313" key="2">
    <source>
        <dbReference type="EMBL" id="QHT38634.1"/>
    </source>
</evidence>
<feature type="transmembrane region" description="Helical" evidence="1">
    <location>
        <begin position="27"/>
        <end position="48"/>
    </location>
</feature>
<name>A0A6C0FC78_9ZZZZ</name>